<evidence type="ECO:0000256" key="1">
    <source>
        <dbReference type="ARBA" id="ARBA00004141"/>
    </source>
</evidence>
<evidence type="ECO:0000256" key="2">
    <source>
        <dbReference type="ARBA" id="ARBA00022692"/>
    </source>
</evidence>
<feature type="transmembrane region" description="Helical" evidence="6">
    <location>
        <begin position="86"/>
        <end position="107"/>
    </location>
</feature>
<evidence type="ECO:0000259" key="7">
    <source>
        <dbReference type="Pfam" id="PF20684"/>
    </source>
</evidence>
<keyword evidence="2 6" id="KW-0812">Transmembrane</keyword>
<comment type="similarity">
    <text evidence="5">Belongs to the SAT4 family.</text>
</comment>
<dbReference type="InterPro" id="IPR052337">
    <property type="entry name" value="SAT4-like"/>
</dbReference>
<accession>A0A1L9TDU5</accession>
<dbReference type="Proteomes" id="UP000184356">
    <property type="component" value="Unassembled WGS sequence"/>
</dbReference>
<dbReference type="InterPro" id="IPR049326">
    <property type="entry name" value="Rhodopsin_dom_fungi"/>
</dbReference>
<dbReference type="VEuPathDB" id="FungiDB:ASPSYDRAFT_90866"/>
<dbReference type="GO" id="GO:0016020">
    <property type="term" value="C:membrane"/>
    <property type="evidence" value="ECO:0007669"/>
    <property type="project" value="UniProtKB-SubCell"/>
</dbReference>
<keyword evidence="4 6" id="KW-0472">Membrane</keyword>
<dbReference type="GeneID" id="63768472"/>
<dbReference type="EMBL" id="KV878588">
    <property type="protein sequence ID" value="OJJ57586.1"/>
    <property type="molecule type" value="Genomic_DNA"/>
</dbReference>
<keyword evidence="3 6" id="KW-1133">Transmembrane helix</keyword>
<gene>
    <name evidence="8" type="ORF">ASPSYDRAFT_90866</name>
</gene>
<dbReference type="STRING" id="1036612.A0A1L9TDU5"/>
<sequence length="352" mass="38899">MVGKYGLRARDGRNVVIVIIVLGVLAIAAVILRVFSRRIRKVSLGLDDYLMLTAIWFVIVSTILVITTVTHGGVGLHMNEVDPENLIYTMKMIIVLQSLYGVGLALVKTSLMVLYYRLFGTLKSFRIAIYLTGAIVWAWGFSIVLESFLLCQPVEYNYNPMRPGGGSCGNRNAAFVVAGALNMVTDFMVMLLPVPYIWSLQLATSRKIGLVLTFCLGLFVSAISMVRVFSLMSIDFEDAPWTLPLPLMWSIVEEQLAIVAANLPILRHVLAAILPEAWMGSSRCKATGTVKYPSSGQQQKYHMDRLNKGGSSSARVRAVHGGWSDDERSETNLTFHGAPPDGIHVAREFEVR</sequence>
<protein>
    <recommendedName>
        <fullName evidence="7">Rhodopsin domain-containing protein</fullName>
    </recommendedName>
</protein>
<name>A0A1L9TDU5_9EURO</name>
<dbReference type="AlphaFoldDB" id="A0A1L9TDU5"/>
<evidence type="ECO:0000313" key="9">
    <source>
        <dbReference type="Proteomes" id="UP000184356"/>
    </source>
</evidence>
<proteinExistence type="inferred from homology"/>
<feature type="transmembrane region" description="Helical" evidence="6">
    <location>
        <begin position="127"/>
        <end position="150"/>
    </location>
</feature>
<evidence type="ECO:0000256" key="3">
    <source>
        <dbReference type="ARBA" id="ARBA00022989"/>
    </source>
</evidence>
<evidence type="ECO:0000313" key="8">
    <source>
        <dbReference type="EMBL" id="OJJ57586.1"/>
    </source>
</evidence>
<feature type="transmembrane region" description="Helical" evidence="6">
    <location>
        <begin position="210"/>
        <end position="236"/>
    </location>
</feature>
<dbReference type="Pfam" id="PF20684">
    <property type="entry name" value="Fung_rhodopsin"/>
    <property type="match status" value="1"/>
</dbReference>
<dbReference type="PANTHER" id="PTHR33048:SF161">
    <property type="entry name" value="INTEGRAL MEMBRANE PROTEIN"/>
    <property type="match status" value="1"/>
</dbReference>
<reference evidence="9" key="1">
    <citation type="journal article" date="2017" name="Genome Biol.">
        <title>Comparative genomics reveals high biological diversity and specific adaptations in the industrially and medically important fungal genus Aspergillus.</title>
        <authorList>
            <person name="de Vries R.P."/>
            <person name="Riley R."/>
            <person name="Wiebenga A."/>
            <person name="Aguilar-Osorio G."/>
            <person name="Amillis S."/>
            <person name="Uchima C.A."/>
            <person name="Anderluh G."/>
            <person name="Asadollahi M."/>
            <person name="Askin M."/>
            <person name="Barry K."/>
            <person name="Battaglia E."/>
            <person name="Bayram O."/>
            <person name="Benocci T."/>
            <person name="Braus-Stromeyer S.A."/>
            <person name="Caldana C."/>
            <person name="Canovas D."/>
            <person name="Cerqueira G.C."/>
            <person name="Chen F."/>
            <person name="Chen W."/>
            <person name="Choi C."/>
            <person name="Clum A."/>
            <person name="Dos Santos R.A."/>
            <person name="Damasio A.R."/>
            <person name="Diallinas G."/>
            <person name="Emri T."/>
            <person name="Fekete E."/>
            <person name="Flipphi M."/>
            <person name="Freyberg S."/>
            <person name="Gallo A."/>
            <person name="Gournas C."/>
            <person name="Habgood R."/>
            <person name="Hainaut M."/>
            <person name="Harispe M.L."/>
            <person name="Henrissat B."/>
            <person name="Hilden K.S."/>
            <person name="Hope R."/>
            <person name="Hossain A."/>
            <person name="Karabika E."/>
            <person name="Karaffa L."/>
            <person name="Karanyi Z."/>
            <person name="Krasevec N."/>
            <person name="Kuo A."/>
            <person name="Kusch H."/>
            <person name="LaButti K."/>
            <person name="Lagendijk E.L."/>
            <person name="Lapidus A."/>
            <person name="Levasseur A."/>
            <person name="Lindquist E."/>
            <person name="Lipzen A."/>
            <person name="Logrieco A.F."/>
            <person name="MacCabe A."/>
            <person name="Maekelae M.R."/>
            <person name="Malavazi I."/>
            <person name="Melin P."/>
            <person name="Meyer V."/>
            <person name="Mielnichuk N."/>
            <person name="Miskei M."/>
            <person name="Molnar A.P."/>
            <person name="Mule G."/>
            <person name="Ngan C.Y."/>
            <person name="Orejas M."/>
            <person name="Orosz E."/>
            <person name="Ouedraogo J.P."/>
            <person name="Overkamp K.M."/>
            <person name="Park H.-S."/>
            <person name="Perrone G."/>
            <person name="Piumi F."/>
            <person name="Punt P.J."/>
            <person name="Ram A.F."/>
            <person name="Ramon A."/>
            <person name="Rauscher S."/>
            <person name="Record E."/>
            <person name="Riano-Pachon D.M."/>
            <person name="Robert V."/>
            <person name="Roehrig J."/>
            <person name="Ruller R."/>
            <person name="Salamov A."/>
            <person name="Salih N.S."/>
            <person name="Samson R.A."/>
            <person name="Sandor E."/>
            <person name="Sanguinetti M."/>
            <person name="Schuetze T."/>
            <person name="Sepcic K."/>
            <person name="Shelest E."/>
            <person name="Sherlock G."/>
            <person name="Sophianopoulou V."/>
            <person name="Squina F.M."/>
            <person name="Sun H."/>
            <person name="Susca A."/>
            <person name="Todd R.B."/>
            <person name="Tsang A."/>
            <person name="Unkles S.E."/>
            <person name="van de Wiele N."/>
            <person name="van Rossen-Uffink D."/>
            <person name="Oliveira J.V."/>
            <person name="Vesth T.C."/>
            <person name="Visser J."/>
            <person name="Yu J.-H."/>
            <person name="Zhou M."/>
            <person name="Andersen M.R."/>
            <person name="Archer D.B."/>
            <person name="Baker S.E."/>
            <person name="Benoit I."/>
            <person name="Brakhage A.A."/>
            <person name="Braus G.H."/>
            <person name="Fischer R."/>
            <person name="Frisvad J.C."/>
            <person name="Goldman G.H."/>
            <person name="Houbraken J."/>
            <person name="Oakley B."/>
            <person name="Pocsi I."/>
            <person name="Scazzocchio C."/>
            <person name="Seiboth B."/>
            <person name="vanKuyk P.A."/>
            <person name="Wortman J."/>
            <person name="Dyer P.S."/>
            <person name="Grigoriev I.V."/>
        </authorList>
    </citation>
    <scope>NUCLEOTIDE SEQUENCE [LARGE SCALE GENOMIC DNA]</scope>
    <source>
        <strain evidence="9">CBS 593.65</strain>
    </source>
</reference>
<feature type="transmembrane region" description="Helical" evidence="6">
    <location>
        <begin position="15"/>
        <end position="36"/>
    </location>
</feature>
<dbReference type="PANTHER" id="PTHR33048">
    <property type="entry name" value="PTH11-LIKE INTEGRAL MEMBRANE PROTEIN (AFU_ORTHOLOGUE AFUA_5G11245)"/>
    <property type="match status" value="1"/>
</dbReference>
<keyword evidence="9" id="KW-1185">Reference proteome</keyword>
<dbReference type="OrthoDB" id="10017208at2759"/>
<evidence type="ECO:0000256" key="4">
    <source>
        <dbReference type="ARBA" id="ARBA00023136"/>
    </source>
</evidence>
<organism evidence="8 9">
    <name type="scientific">Aspergillus sydowii CBS 593.65</name>
    <dbReference type="NCBI Taxonomy" id="1036612"/>
    <lineage>
        <taxon>Eukaryota</taxon>
        <taxon>Fungi</taxon>
        <taxon>Dikarya</taxon>
        <taxon>Ascomycota</taxon>
        <taxon>Pezizomycotina</taxon>
        <taxon>Eurotiomycetes</taxon>
        <taxon>Eurotiomycetidae</taxon>
        <taxon>Eurotiales</taxon>
        <taxon>Aspergillaceae</taxon>
        <taxon>Aspergillus</taxon>
        <taxon>Aspergillus subgen. Nidulantes</taxon>
    </lineage>
</organism>
<feature type="domain" description="Rhodopsin" evidence="7">
    <location>
        <begin position="32"/>
        <end position="271"/>
    </location>
</feature>
<comment type="subcellular location">
    <subcellularLocation>
        <location evidence="1">Membrane</location>
        <topology evidence="1">Multi-pass membrane protein</topology>
    </subcellularLocation>
</comment>
<feature type="transmembrane region" description="Helical" evidence="6">
    <location>
        <begin position="48"/>
        <end position="66"/>
    </location>
</feature>
<feature type="transmembrane region" description="Helical" evidence="6">
    <location>
        <begin position="173"/>
        <end position="198"/>
    </location>
</feature>
<evidence type="ECO:0000256" key="5">
    <source>
        <dbReference type="ARBA" id="ARBA00038359"/>
    </source>
</evidence>
<evidence type="ECO:0000256" key="6">
    <source>
        <dbReference type="SAM" id="Phobius"/>
    </source>
</evidence>
<dbReference type="RefSeq" id="XP_040701392.1">
    <property type="nucleotide sequence ID" value="XM_040852399.1"/>
</dbReference>